<dbReference type="PROSITE" id="PS50995">
    <property type="entry name" value="HTH_MARR_2"/>
    <property type="match status" value="1"/>
</dbReference>
<reference evidence="2 3" key="1">
    <citation type="submission" date="2019-05" db="EMBL/GenBank/DDBJ databases">
        <authorList>
            <person name="Lee S.D."/>
        </authorList>
    </citation>
    <scope>NUCLEOTIDE SEQUENCE [LARGE SCALE GENOMIC DNA]</scope>
    <source>
        <strain evidence="2 3">YC2-7</strain>
    </source>
</reference>
<gene>
    <name evidence="2" type="ORF">FGL95_01990</name>
</gene>
<dbReference type="AlphaFoldDB" id="A0A848KCF4"/>
<accession>A0A848KCF4</accession>
<feature type="domain" description="HTH marR-type" evidence="1">
    <location>
        <begin position="1"/>
        <end position="133"/>
    </location>
</feature>
<dbReference type="GO" id="GO:0003700">
    <property type="term" value="F:DNA-binding transcription factor activity"/>
    <property type="evidence" value="ECO:0007669"/>
    <property type="project" value="InterPro"/>
</dbReference>
<proteinExistence type="predicted"/>
<dbReference type="InterPro" id="IPR052526">
    <property type="entry name" value="HTH-type_Bedaq_tolerance"/>
</dbReference>
<keyword evidence="3" id="KW-1185">Reference proteome</keyword>
<dbReference type="InterPro" id="IPR036390">
    <property type="entry name" value="WH_DNA-bd_sf"/>
</dbReference>
<comment type="caution">
    <text evidence="2">The sequence shown here is derived from an EMBL/GenBank/DDBJ whole genome shotgun (WGS) entry which is preliminary data.</text>
</comment>
<dbReference type="InterPro" id="IPR000835">
    <property type="entry name" value="HTH_MarR-typ"/>
</dbReference>
<dbReference type="EMBL" id="VCQU01000001">
    <property type="protein sequence ID" value="NMN93810.1"/>
    <property type="molecule type" value="Genomic_DNA"/>
</dbReference>
<dbReference type="RefSeq" id="WP_169584500.1">
    <property type="nucleotide sequence ID" value="NZ_VCQU01000001.1"/>
</dbReference>
<dbReference type="Pfam" id="PF01047">
    <property type="entry name" value="MarR"/>
    <property type="match status" value="1"/>
</dbReference>
<reference evidence="2 3" key="2">
    <citation type="submission" date="2020-06" db="EMBL/GenBank/DDBJ databases">
        <title>Antribacter stalactiti gen. nov., sp. nov., a new member of the family Nacardiaceae isolated from a cave.</title>
        <authorList>
            <person name="Kim I.S."/>
        </authorList>
    </citation>
    <scope>NUCLEOTIDE SEQUENCE [LARGE SCALE GENOMIC DNA]</scope>
    <source>
        <strain evidence="2 3">YC2-7</strain>
    </source>
</reference>
<protein>
    <submittedName>
        <fullName evidence="2">MarR family transcriptional regulator</fullName>
    </submittedName>
</protein>
<dbReference type="PANTHER" id="PTHR39515">
    <property type="entry name" value="CONSERVED PROTEIN"/>
    <property type="match status" value="1"/>
</dbReference>
<dbReference type="InterPro" id="IPR036388">
    <property type="entry name" value="WH-like_DNA-bd_sf"/>
</dbReference>
<evidence type="ECO:0000313" key="3">
    <source>
        <dbReference type="Proteomes" id="UP000535543"/>
    </source>
</evidence>
<dbReference type="SUPFAM" id="SSF46785">
    <property type="entry name" value="Winged helix' DNA-binding domain"/>
    <property type="match status" value="1"/>
</dbReference>
<dbReference type="Gene3D" id="1.10.10.10">
    <property type="entry name" value="Winged helix-like DNA-binding domain superfamily/Winged helix DNA-binding domain"/>
    <property type="match status" value="1"/>
</dbReference>
<name>A0A848KCF4_9NOCA</name>
<dbReference type="SMART" id="SM00347">
    <property type="entry name" value="HTH_MARR"/>
    <property type="match status" value="1"/>
</dbReference>
<sequence length="141" mass="15429">MTEFGKQLGSLKRTLTRAARTAAQLPDIPDAQIEVLRILEEQEFSTTSELAARMQLARSTMSNLLGAMQRADLVDLLRTSDDRRLVTVTASSKALTLLAAYDTQVDHVLGAAMQHLTAAERETLRNAGPVMARLVKLLQAP</sequence>
<dbReference type="PANTHER" id="PTHR39515:SF2">
    <property type="entry name" value="HTH-TYPE TRANSCRIPTIONAL REGULATOR RV0880"/>
    <property type="match status" value="1"/>
</dbReference>
<evidence type="ECO:0000313" key="2">
    <source>
        <dbReference type="EMBL" id="NMN93810.1"/>
    </source>
</evidence>
<organism evidence="2 3">
    <name type="scientific">Antrihabitans stalactiti</name>
    <dbReference type="NCBI Taxonomy" id="2584121"/>
    <lineage>
        <taxon>Bacteria</taxon>
        <taxon>Bacillati</taxon>
        <taxon>Actinomycetota</taxon>
        <taxon>Actinomycetes</taxon>
        <taxon>Mycobacteriales</taxon>
        <taxon>Nocardiaceae</taxon>
        <taxon>Antrihabitans</taxon>
    </lineage>
</organism>
<evidence type="ECO:0000259" key="1">
    <source>
        <dbReference type="PROSITE" id="PS50995"/>
    </source>
</evidence>
<dbReference type="Proteomes" id="UP000535543">
    <property type="component" value="Unassembled WGS sequence"/>
</dbReference>